<evidence type="ECO:0008006" key="3">
    <source>
        <dbReference type="Google" id="ProtNLM"/>
    </source>
</evidence>
<sequence length="91" mass="10686">MLSTGIHLRAHLRDESSTSFLLIQQIRIFYQAEGTSLATRTRMMGSTSVNHGFSEFRKRFAPSGRRWTKWLQRLLSLRSFLPVNEKPYVVW</sequence>
<organism evidence="1 2">
    <name type="scientific">Brassica napus</name>
    <name type="common">Rape</name>
    <dbReference type="NCBI Taxonomy" id="3708"/>
    <lineage>
        <taxon>Eukaryota</taxon>
        <taxon>Viridiplantae</taxon>
        <taxon>Streptophyta</taxon>
        <taxon>Embryophyta</taxon>
        <taxon>Tracheophyta</taxon>
        <taxon>Spermatophyta</taxon>
        <taxon>Magnoliopsida</taxon>
        <taxon>eudicotyledons</taxon>
        <taxon>Gunneridae</taxon>
        <taxon>Pentapetalae</taxon>
        <taxon>rosids</taxon>
        <taxon>malvids</taxon>
        <taxon>Brassicales</taxon>
        <taxon>Brassicaceae</taxon>
        <taxon>Brassiceae</taxon>
        <taxon>Brassica</taxon>
    </lineage>
</organism>
<dbReference type="Proteomes" id="UP000824890">
    <property type="component" value="Unassembled WGS sequence"/>
</dbReference>
<evidence type="ECO:0000313" key="2">
    <source>
        <dbReference type="Proteomes" id="UP000824890"/>
    </source>
</evidence>
<reference evidence="1 2" key="1">
    <citation type="submission" date="2021-05" db="EMBL/GenBank/DDBJ databases">
        <title>Genome Assembly of Synthetic Allotetraploid Brassica napus Reveals Homoeologous Exchanges between Subgenomes.</title>
        <authorList>
            <person name="Davis J.T."/>
        </authorList>
    </citation>
    <scope>NUCLEOTIDE SEQUENCE [LARGE SCALE GENOMIC DNA]</scope>
    <source>
        <strain evidence="2">cv. Da-Ae</strain>
        <tissue evidence="1">Seedling</tissue>
    </source>
</reference>
<dbReference type="EMBL" id="JAGKQM010000019">
    <property type="protein sequence ID" value="KAH0860649.1"/>
    <property type="molecule type" value="Genomic_DNA"/>
</dbReference>
<proteinExistence type="predicted"/>
<name>A0ABQ7XXI7_BRANA</name>
<evidence type="ECO:0000313" key="1">
    <source>
        <dbReference type="EMBL" id="KAH0860649.1"/>
    </source>
</evidence>
<accession>A0ABQ7XXI7</accession>
<feature type="non-terminal residue" evidence="1">
    <location>
        <position position="91"/>
    </location>
</feature>
<comment type="caution">
    <text evidence="1">The sequence shown here is derived from an EMBL/GenBank/DDBJ whole genome shotgun (WGS) entry which is preliminary data.</text>
</comment>
<gene>
    <name evidence="1" type="ORF">HID58_088910</name>
</gene>
<keyword evidence="2" id="KW-1185">Reference proteome</keyword>
<protein>
    <recommendedName>
        <fullName evidence="3">HTH araC/xylS-type domain-containing protein</fullName>
    </recommendedName>
</protein>